<comment type="similarity">
    <text evidence="1">Belongs to the short-chain dehydrogenases/reductases (SDR) family.</text>
</comment>
<dbReference type="SUPFAM" id="SSF51735">
    <property type="entry name" value="NAD(P)-binding Rossmann-fold domains"/>
    <property type="match status" value="1"/>
</dbReference>
<dbReference type="AlphaFoldDB" id="K3W787"/>
<dbReference type="InterPro" id="IPR002347">
    <property type="entry name" value="SDR_fam"/>
</dbReference>
<dbReference type="GO" id="GO:0006559">
    <property type="term" value="P:L-phenylalanine catabolic process"/>
    <property type="evidence" value="ECO:0007669"/>
    <property type="project" value="TreeGrafter"/>
</dbReference>
<dbReference type="VEuPathDB" id="FungiDB:PYU1_G000828"/>
<dbReference type="STRING" id="431595.K3W787"/>
<evidence type="ECO:0000256" key="5">
    <source>
        <dbReference type="ARBA" id="ARBA00023007"/>
    </source>
</evidence>
<evidence type="ECO:0000256" key="7">
    <source>
        <dbReference type="ARBA" id="ARBA00039520"/>
    </source>
</evidence>
<evidence type="ECO:0000313" key="10">
    <source>
        <dbReference type="Proteomes" id="UP000019132"/>
    </source>
</evidence>
<dbReference type="Proteomes" id="UP000019132">
    <property type="component" value="Unassembled WGS sequence"/>
</dbReference>
<reference evidence="10" key="1">
    <citation type="journal article" date="2010" name="Genome Biol.">
        <title>Genome sequence of the necrotrophic plant pathogen Pythium ultimum reveals original pathogenicity mechanisms and effector repertoire.</title>
        <authorList>
            <person name="Levesque C.A."/>
            <person name="Brouwer H."/>
            <person name="Cano L."/>
            <person name="Hamilton J.P."/>
            <person name="Holt C."/>
            <person name="Huitema E."/>
            <person name="Raffaele S."/>
            <person name="Robideau G.P."/>
            <person name="Thines M."/>
            <person name="Win J."/>
            <person name="Zerillo M.M."/>
            <person name="Beakes G.W."/>
            <person name="Boore J.L."/>
            <person name="Busam D."/>
            <person name="Dumas B."/>
            <person name="Ferriera S."/>
            <person name="Fuerstenberg S.I."/>
            <person name="Gachon C.M."/>
            <person name="Gaulin E."/>
            <person name="Govers F."/>
            <person name="Grenville-Briggs L."/>
            <person name="Horner N."/>
            <person name="Hostetler J."/>
            <person name="Jiang R.H."/>
            <person name="Johnson J."/>
            <person name="Krajaejun T."/>
            <person name="Lin H."/>
            <person name="Meijer H.J."/>
            <person name="Moore B."/>
            <person name="Morris P."/>
            <person name="Phuntmart V."/>
            <person name="Puiu D."/>
            <person name="Shetty J."/>
            <person name="Stajich J.E."/>
            <person name="Tripathy S."/>
            <person name="Wawra S."/>
            <person name="van West P."/>
            <person name="Whitty B.R."/>
            <person name="Coutinho P.M."/>
            <person name="Henrissat B."/>
            <person name="Martin F."/>
            <person name="Thomas P.D."/>
            <person name="Tyler B.M."/>
            <person name="De Vries R.P."/>
            <person name="Kamoun S."/>
            <person name="Yandell M."/>
            <person name="Tisserat N."/>
            <person name="Buell C.R."/>
        </authorList>
    </citation>
    <scope>NUCLEOTIDE SEQUENCE</scope>
    <source>
        <strain evidence="10">DAOM:BR144</strain>
    </source>
</reference>
<dbReference type="GO" id="GO:0005737">
    <property type="term" value="C:cytoplasm"/>
    <property type="evidence" value="ECO:0007669"/>
    <property type="project" value="TreeGrafter"/>
</dbReference>
<evidence type="ECO:0000313" key="9">
    <source>
        <dbReference type="EnsemblProtists" id="PYU1_T000828"/>
    </source>
</evidence>
<evidence type="ECO:0000256" key="6">
    <source>
        <dbReference type="ARBA" id="ARBA00039153"/>
    </source>
</evidence>
<dbReference type="Pfam" id="PF13561">
    <property type="entry name" value="adh_short_C2"/>
    <property type="match status" value="1"/>
</dbReference>
<dbReference type="PANTHER" id="PTHR15104">
    <property type="entry name" value="DIHYDROPTERIDINE REDUCTASE"/>
    <property type="match status" value="1"/>
</dbReference>
<evidence type="ECO:0000256" key="4">
    <source>
        <dbReference type="ARBA" id="ARBA00023002"/>
    </source>
</evidence>
<evidence type="ECO:0000256" key="1">
    <source>
        <dbReference type="ARBA" id="ARBA00006484"/>
    </source>
</evidence>
<keyword evidence="10" id="KW-1185">Reference proteome</keyword>
<organism evidence="9 10">
    <name type="scientific">Globisporangium ultimum (strain ATCC 200006 / CBS 805.95 / DAOM BR144)</name>
    <name type="common">Pythium ultimum</name>
    <dbReference type="NCBI Taxonomy" id="431595"/>
    <lineage>
        <taxon>Eukaryota</taxon>
        <taxon>Sar</taxon>
        <taxon>Stramenopiles</taxon>
        <taxon>Oomycota</taxon>
        <taxon>Peronosporomycetes</taxon>
        <taxon>Pythiales</taxon>
        <taxon>Pythiaceae</taxon>
        <taxon>Globisporangium</taxon>
    </lineage>
</organism>
<dbReference type="FunFam" id="3.40.50.720:FF:000157">
    <property type="entry name" value="Quinoid dihydropteridine reductase"/>
    <property type="match status" value="1"/>
</dbReference>
<protein>
    <recommendedName>
        <fullName evidence="7">Dihydropteridine reductase</fullName>
        <ecNumber evidence="6">1.5.1.34</ecNumber>
    </recommendedName>
    <alternativeName>
        <fullName evidence="8">Quinoid dihydropteridine reductase</fullName>
    </alternativeName>
</protein>
<dbReference type="InterPro" id="IPR036291">
    <property type="entry name" value="NAD(P)-bd_dom_sf"/>
</dbReference>
<dbReference type="EnsemblProtists" id="PYU1_T000828">
    <property type="protein sequence ID" value="PYU1_T000828"/>
    <property type="gene ID" value="PYU1_G000828"/>
</dbReference>
<keyword evidence="4" id="KW-0560">Oxidoreductase</keyword>
<dbReference type="HOGENOM" id="CLU_010194_22_0_1"/>
<dbReference type="GO" id="GO:0006729">
    <property type="term" value="P:tetrahydrobiopterin biosynthetic process"/>
    <property type="evidence" value="ECO:0007669"/>
    <property type="project" value="UniProtKB-KW"/>
</dbReference>
<reference evidence="9" key="3">
    <citation type="submission" date="2015-02" db="UniProtKB">
        <authorList>
            <consortium name="EnsemblProtists"/>
        </authorList>
    </citation>
    <scope>IDENTIFICATION</scope>
    <source>
        <strain evidence="9">DAOM BR144</strain>
    </source>
</reference>
<dbReference type="InParanoid" id="K3W787"/>
<dbReference type="GO" id="GO:0070404">
    <property type="term" value="F:NADH binding"/>
    <property type="evidence" value="ECO:0007669"/>
    <property type="project" value="TreeGrafter"/>
</dbReference>
<proteinExistence type="inferred from homology"/>
<evidence type="ECO:0000256" key="3">
    <source>
        <dbReference type="ARBA" id="ARBA00022857"/>
    </source>
</evidence>
<accession>K3W787</accession>
<reference evidence="10" key="2">
    <citation type="submission" date="2010-04" db="EMBL/GenBank/DDBJ databases">
        <authorList>
            <person name="Buell R."/>
            <person name="Hamilton J."/>
            <person name="Hostetler J."/>
        </authorList>
    </citation>
    <scope>NUCLEOTIDE SEQUENCE [LARGE SCALE GENOMIC DNA]</scope>
    <source>
        <strain evidence="10">DAOM:BR144</strain>
    </source>
</reference>
<keyword evidence="3" id="KW-0521">NADP</keyword>
<dbReference type="GO" id="GO:0070402">
    <property type="term" value="F:NADPH binding"/>
    <property type="evidence" value="ECO:0007669"/>
    <property type="project" value="TreeGrafter"/>
</dbReference>
<keyword evidence="5" id="KW-0783">Tetrahydrobiopterin biosynthesis</keyword>
<sequence length="240" mass="24732">MAAAKKLVVVGGAGALGRGIGAHFTRASAWKTLSVDFTPNDDVDASFVFDRAASSTLTQASAVLQHIKDTYGQVDAVVCAAGGWAGGSIKDADTLVNLAQMHSRNTESAVMAAHLASHVLNPGGLLVLTGAAAALKATPGMVSYGISKAGTHHLIASSIDALPEDATALGVLPATIDTPMNRKFMADADYASWTKVDAIAAKILEWSNASPSSRPPNGHLLTVLTNNNVDTWEDAGNPFL</sequence>
<dbReference type="EMBL" id="GL376620">
    <property type="status" value="NOT_ANNOTATED_CDS"/>
    <property type="molecule type" value="Genomic_DNA"/>
</dbReference>
<dbReference type="OMA" id="QCVRYFK"/>
<evidence type="ECO:0000256" key="8">
    <source>
        <dbReference type="ARBA" id="ARBA00041348"/>
    </source>
</evidence>
<dbReference type="Gene3D" id="3.40.50.720">
    <property type="entry name" value="NAD(P)-binding Rossmann-like Domain"/>
    <property type="match status" value="1"/>
</dbReference>
<dbReference type="eggNOG" id="KOG4022">
    <property type="taxonomic scope" value="Eukaryota"/>
</dbReference>
<name>K3W787_GLOUD</name>
<dbReference type="GO" id="GO:0004155">
    <property type="term" value="F:6,7-dihydropteridine reductase activity"/>
    <property type="evidence" value="ECO:0007669"/>
    <property type="project" value="UniProtKB-EC"/>
</dbReference>
<evidence type="ECO:0000256" key="2">
    <source>
        <dbReference type="ARBA" id="ARBA00011738"/>
    </source>
</evidence>
<dbReference type="PANTHER" id="PTHR15104:SF0">
    <property type="entry name" value="DIHYDROPTERIDINE REDUCTASE"/>
    <property type="match status" value="1"/>
</dbReference>
<comment type="subunit">
    <text evidence="2">Homodimer.</text>
</comment>
<dbReference type="EC" id="1.5.1.34" evidence="6"/>